<dbReference type="Gene3D" id="1.10.150.240">
    <property type="entry name" value="Putative phosphatase, domain 2"/>
    <property type="match status" value="1"/>
</dbReference>
<evidence type="ECO:0000313" key="3">
    <source>
        <dbReference type="EMBL" id="AOM82099.1"/>
    </source>
</evidence>
<dbReference type="InterPro" id="IPR023198">
    <property type="entry name" value="PGP-like_dom2"/>
</dbReference>
<dbReference type="Pfam" id="PF13419">
    <property type="entry name" value="HAD_2"/>
    <property type="match status" value="1"/>
</dbReference>
<dbReference type="EMBL" id="CP012502">
    <property type="protein sequence ID" value="AOM82099.1"/>
    <property type="molecule type" value="Genomic_DNA"/>
</dbReference>
<evidence type="ECO:0000256" key="1">
    <source>
        <dbReference type="ARBA" id="ARBA00022801"/>
    </source>
</evidence>
<accession>A0A1D7QSY0</accession>
<dbReference type="InterPro" id="IPR050155">
    <property type="entry name" value="HAD-like_hydrolase_sf"/>
</dbReference>
<dbReference type="Gene3D" id="3.40.50.1000">
    <property type="entry name" value="HAD superfamily/HAD-like"/>
    <property type="match status" value="1"/>
</dbReference>
<dbReference type="AlphaFoldDB" id="A0A1D7QSY0"/>
<keyword evidence="1 3" id="KW-0378">Hydrolase</keyword>
<proteinExistence type="predicted"/>
<dbReference type="RefSeq" id="WP_069364219.1">
    <property type="nucleotide sequence ID" value="NZ_CP012502.1"/>
</dbReference>
<gene>
    <name evidence="3" type="ORF">BBEV_0727</name>
</gene>
<dbReference type="PANTHER" id="PTHR43434">
    <property type="entry name" value="PHOSPHOGLYCOLATE PHOSPHATASE"/>
    <property type="match status" value="1"/>
</dbReference>
<evidence type="ECO:0000313" key="4">
    <source>
        <dbReference type="Proteomes" id="UP000094463"/>
    </source>
</evidence>
<dbReference type="InterPro" id="IPR036412">
    <property type="entry name" value="HAD-like_sf"/>
</dbReference>
<dbReference type="GO" id="GO:0008967">
    <property type="term" value="F:phosphoglycolate phosphatase activity"/>
    <property type="evidence" value="ECO:0007669"/>
    <property type="project" value="TreeGrafter"/>
</dbReference>
<name>A0A1D7QSY0_9BACI</name>
<evidence type="ECO:0000256" key="2">
    <source>
        <dbReference type="ARBA" id="ARBA00022842"/>
    </source>
</evidence>
<reference evidence="3 4" key="1">
    <citation type="submission" date="2015-08" db="EMBL/GenBank/DDBJ databases">
        <title>The complete genome sequence of Bacillus beveridgei MLTeJB.</title>
        <authorList>
            <person name="Hanson T.E."/>
            <person name="Mesa C."/>
            <person name="Basesman S.M."/>
            <person name="Oremland R.S."/>
        </authorList>
    </citation>
    <scope>NUCLEOTIDE SEQUENCE [LARGE SCALE GENOMIC DNA]</scope>
    <source>
        <strain evidence="3 4">MLTeJB</strain>
    </source>
</reference>
<dbReference type="SFLD" id="SFLDS00003">
    <property type="entry name" value="Haloacid_Dehalogenase"/>
    <property type="match status" value="1"/>
</dbReference>
<dbReference type="InterPro" id="IPR023214">
    <property type="entry name" value="HAD_sf"/>
</dbReference>
<organism evidence="3 4">
    <name type="scientific">Salisediminibacterium beveridgei</name>
    <dbReference type="NCBI Taxonomy" id="632773"/>
    <lineage>
        <taxon>Bacteria</taxon>
        <taxon>Bacillati</taxon>
        <taxon>Bacillota</taxon>
        <taxon>Bacilli</taxon>
        <taxon>Bacillales</taxon>
        <taxon>Bacillaceae</taxon>
        <taxon>Salisediminibacterium</taxon>
    </lineage>
</organism>
<dbReference type="SUPFAM" id="SSF56784">
    <property type="entry name" value="HAD-like"/>
    <property type="match status" value="1"/>
</dbReference>
<dbReference type="InterPro" id="IPR041492">
    <property type="entry name" value="HAD_2"/>
</dbReference>
<keyword evidence="4" id="KW-1185">Reference proteome</keyword>
<dbReference type="STRING" id="632773.BBEV_0727"/>
<keyword evidence="2" id="KW-0460">Magnesium</keyword>
<sequence>MDSIIFDLDGTLWDSSVSVAKAWNKVIQQFEELNEITADDLKAAMGLQADDFSRKLLPAIHDEFRNEVLQKCFVMENQYLASHGGQLYKNVNEMLAGLSKDYQLFIVSNCQEGYIEAFFTYHQVGGYFLDFENSGRTGLSKGENIKILMERNHITNAIYVGDTDGDRKAAQYAEIPFVYAKYGFGEVAQYHYFIDRLEDLIDLLPNGLKP</sequence>
<dbReference type="KEGG" id="bbev:BBEV_0727"/>
<dbReference type="PATRIC" id="fig|632773.3.peg.763"/>
<dbReference type="Proteomes" id="UP000094463">
    <property type="component" value="Chromosome"/>
</dbReference>
<dbReference type="OrthoDB" id="9792518at2"/>
<dbReference type="GO" id="GO:0006281">
    <property type="term" value="P:DNA repair"/>
    <property type="evidence" value="ECO:0007669"/>
    <property type="project" value="TreeGrafter"/>
</dbReference>
<dbReference type="PANTHER" id="PTHR43434:SF1">
    <property type="entry name" value="PHOSPHOGLYCOLATE PHOSPHATASE"/>
    <property type="match status" value="1"/>
</dbReference>
<dbReference type="SFLD" id="SFLDG01129">
    <property type="entry name" value="C1.5:_HAD__Beta-PGM__Phosphata"/>
    <property type="match status" value="1"/>
</dbReference>
<protein>
    <submittedName>
        <fullName evidence="3">Putative phosphatase of HAD hydrolase superfamily</fullName>
    </submittedName>
</protein>